<comment type="similarity">
    <text evidence="1">Belongs to the short-chain dehydrogenases/reductases (SDR) family.</text>
</comment>
<dbReference type="InterPro" id="IPR036291">
    <property type="entry name" value="NAD(P)-bd_dom_sf"/>
</dbReference>
<gene>
    <name evidence="3" type="ORF">SAMN05720606_1153</name>
</gene>
<evidence type="ECO:0000256" key="1">
    <source>
        <dbReference type="ARBA" id="ARBA00006484"/>
    </source>
</evidence>
<dbReference type="InterPro" id="IPR002347">
    <property type="entry name" value="SDR_fam"/>
</dbReference>
<dbReference type="PRINTS" id="PR00080">
    <property type="entry name" value="SDRFAMILY"/>
</dbReference>
<evidence type="ECO:0000256" key="2">
    <source>
        <dbReference type="ARBA" id="ARBA00023002"/>
    </source>
</evidence>
<dbReference type="InterPro" id="IPR020904">
    <property type="entry name" value="Sc_DH/Rdtase_CS"/>
</dbReference>
<dbReference type="RefSeq" id="WP_090923421.1">
    <property type="nucleotide sequence ID" value="NZ_FMVM01000015.1"/>
</dbReference>
<sequence>MNETCRRLEGQVAVVTGASRSIGRSIAIRLAQEGAYVLVHFATRQAEAESVVRHIIDRGGQGQAIGADLSTLDGIHALFSKIDAAVQKHGQEGKLDILVNNAGIGQILSLEETTEESFEDVIRINVKAPLFVTQQAVSRLRDGGSIINISSFVTRVASPGVFAYSMTKGAMDTFTKLLAKELGSRQIRVNAIQPGIINTEMNEGTLANPQGQAYAAGLSVMNRWGEPEDVADIAAFLASADSRWMTGQCLDASGGSHL</sequence>
<organism evidence="3 4">
    <name type="scientific">Paenibacillus polysaccharolyticus</name>
    <dbReference type="NCBI Taxonomy" id="582692"/>
    <lineage>
        <taxon>Bacteria</taxon>
        <taxon>Bacillati</taxon>
        <taxon>Bacillota</taxon>
        <taxon>Bacilli</taxon>
        <taxon>Bacillales</taxon>
        <taxon>Paenibacillaceae</taxon>
        <taxon>Paenibacillus</taxon>
    </lineage>
</organism>
<dbReference type="FunFam" id="3.40.50.720:FF:000084">
    <property type="entry name" value="Short-chain dehydrogenase reductase"/>
    <property type="match status" value="1"/>
</dbReference>
<evidence type="ECO:0000313" key="4">
    <source>
        <dbReference type="Proteomes" id="UP000198538"/>
    </source>
</evidence>
<dbReference type="STRING" id="582692.SAMN05720606_1153"/>
<dbReference type="Gene3D" id="3.40.50.720">
    <property type="entry name" value="NAD(P)-binding Rossmann-like Domain"/>
    <property type="match status" value="1"/>
</dbReference>
<keyword evidence="4" id="KW-1185">Reference proteome</keyword>
<reference evidence="4" key="1">
    <citation type="submission" date="2016-10" db="EMBL/GenBank/DDBJ databases">
        <authorList>
            <person name="Varghese N."/>
            <person name="Submissions S."/>
        </authorList>
    </citation>
    <scope>NUCLEOTIDE SEQUENCE [LARGE SCALE GENOMIC DNA]</scope>
    <source>
        <strain evidence="4">BL9</strain>
    </source>
</reference>
<evidence type="ECO:0000313" key="3">
    <source>
        <dbReference type="EMBL" id="SCY99545.1"/>
    </source>
</evidence>
<proteinExistence type="inferred from homology"/>
<accession>A0A1G5KFY1</accession>
<dbReference type="GO" id="GO:0016491">
    <property type="term" value="F:oxidoreductase activity"/>
    <property type="evidence" value="ECO:0007669"/>
    <property type="project" value="UniProtKB-KW"/>
</dbReference>
<dbReference type="Proteomes" id="UP000198538">
    <property type="component" value="Unassembled WGS sequence"/>
</dbReference>
<dbReference type="AlphaFoldDB" id="A0A1G5KFY1"/>
<dbReference type="Pfam" id="PF13561">
    <property type="entry name" value="adh_short_C2"/>
    <property type="match status" value="1"/>
</dbReference>
<keyword evidence="2" id="KW-0560">Oxidoreductase</keyword>
<name>A0A1G5KFY1_9BACL</name>
<dbReference type="PANTHER" id="PTHR43639:SF1">
    <property type="entry name" value="SHORT-CHAIN DEHYDROGENASE_REDUCTASE FAMILY PROTEIN"/>
    <property type="match status" value="1"/>
</dbReference>
<dbReference type="PROSITE" id="PS00061">
    <property type="entry name" value="ADH_SHORT"/>
    <property type="match status" value="1"/>
</dbReference>
<dbReference type="EMBL" id="FMVM01000015">
    <property type="protein sequence ID" value="SCY99545.1"/>
    <property type="molecule type" value="Genomic_DNA"/>
</dbReference>
<dbReference type="PRINTS" id="PR00081">
    <property type="entry name" value="GDHRDH"/>
</dbReference>
<protein>
    <submittedName>
        <fullName evidence="3">NAD(P)-dependent dehydrogenase, short-chain alcohol dehydrogenase family</fullName>
    </submittedName>
</protein>
<dbReference type="GO" id="GO:0008206">
    <property type="term" value="P:bile acid metabolic process"/>
    <property type="evidence" value="ECO:0007669"/>
    <property type="project" value="UniProtKB-ARBA"/>
</dbReference>
<dbReference type="PANTHER" id="PTHR43639">
    <property type="entry name" value="OXIDOREDUCTASE, SHORT-CHAIN DEHYDROGENASE/REDUCTASE FAMILY (AFU_ORTHOLOGUE AFUA_5G02870)"/>
    <property type="match status" value="1"/>
</dbReference>
<dbReference type="SUPFAM" id="SSF51735">
    <property type="entry name" value="NAD(P)-binding Rossmann-fold domains"/>
    <property type="match status" value="1"/>
</dbReference>